<dbReference type="AlphaFoldDB" id="A0A3N4L4U5"/>
<accession>A0A3N4L4U5</accession>
<reference evidence="1 2" key="1">
    <citation type="journal article" date="2018" name="Nat. Ecol. Evol.">
        <title>Pezizomycetes genomes reveal the molecular basis of ectomycorrhizal truffle lifestyle.</title>
        <authorList>
            <person name="Murat C."/>
            <person name="Payen T."/>
            <person name="Noel B."/>
            <person name="Kuo A."/>
            <person name="Morin E."/>
            <person name="Chen J."/>
            <person name="Kohler A."/>
            <person name="Krizsan K."/>
            <person name="Balestrini R."/>
            <person name="Da Silva C."/>
            <person name="Montanini B."/>
            <person name="Hainaut M."/>
            <person name="Levati E."/>
            <person name="Barry K.W."/>
            <person name="Belfiori B."/>
            <person name="Cichocki N."/>
            <person name="Clum A."/>
            <person name="Dockter R.B."/>
            <person name="Fauchery L."/>
            <person name="Guy J."/>
            <person name="Iotti M."/>
            <person name="Le Tacon F."/>
            <person name="Lindquist E.A."/>
            <person name="Lipzen A."/>
            <person name="Malagnac F."/>
            <person name="Mello A."/>
            <person name="Molinier V."/>
            <person name="Miyauchi S."/>
            <person name="Poulain J."/>
            <person name="Riccioni C."/>
            <person name="Rubini A."/>
            <person name="Sitrit Y."/>
            <person name="Splivallo R."/>
            <person name="Traeger S."/>
            <person name="Wang M."/>
            <person name="Zifcakova L."/>
            <person name="Wipf D."/>
            <person name="Zambonelli A."/>
            <person name="Paolocci F."/>
            <person name="Nowrousian M."/>
            <person name="Ottonello S."/>
            <person name="Baldrian P."/>
            <person name="Spatafora J.W."/>
            <person name="Henrissat B."/>
            <person name="Nagy L.G."/>
            <person name="Aury J.M."/>
            <person name="Wincker P."/>
            <person name="Grigoriev I.V."/>
            <person name="Bonfante P."/>
            <person name="Martin F.M."/>
        </authorList>
    </citation>
    <scope>NUCLEOTIDE SEQUENCE [LARGE SCALE GENOMIC DNA]</scope>
    <source>
        <strain evidence="1 2">ATCC MYA-4762</strain>
    </source>
</reference>
<organism evidence="1 2">
    <name type="scientific">Terfezia boudieri ATCC MYA-4762</name>
    <dbReference type="NCBI Taxonomy" id="1051890"/>
    <lineage>
        <taxon>Eukaryota</taxon>
        <taxon>Fungi</taxon>
        <taxon>Dikarya</taxon>
        <taxon>Ascomycota</taxon>
        <taxon>Pezizomycotina</taxon>
        <taxon>Pezizomycetes</taxon>
        <taxon>Pezizales</taxon>
        <taxon>Pezizaceae</taxon>
        <taxon>Terfezia</taxon>
    </lineage>
</organism>
<evidence type="ECO:0000313" key="1">
    <source>
        <dbReference type="EMBL" id="RPB17910.1"/>
    </source>
</evidence>
<proteinExistence type="predicted"/>
<dbReference type="InParanoid" id="A0A3N4L4U5"/>
<sequence>MCYIVPFFFQSCEGHLDGGKNNEHVRSLDRYRSEKMRSKREKIESTQLNFPPHCIQ</sequence>
<name>A0A3N4L4U5_9PEZI</name>
<dbReference type="EMBL" id="ML121877">
    <property type="protein sequence ID" value="RPB17910.1"/>
    <property type="molecule type" value="Genomic_DNA"/>
</dbReference>
<keyword evidence="2" id="KW-1185">Reference proteome</keyword>
<gene>
    <name evidence="1" type="ORF">L211DRAFT_450159</name>
</gene>
<protein>
    <submittedName>
        <fullName evidence="1">Uncharacterized protein</fullName>
    </submittedName>
</protein>
<evidence type="ECO:0000313" key="2">
    <source>
        <dbReference type="Proteomes" id="UP000267821"/>
    </source>
</evidence>
<dbReference type="Proteomes" id="UP000267821">
    <property type="component" value="Unassembled WGS sequence"/>
</dbReference>